<dbReference type="AlphaFoldDB" id="A0AAN9KNY1"/>
<reference evidence="2 3" key="1">
    <citation type="submission" date="2024-01" db="EMBL/GenBank/DDBJ databases">
        <title>The genomes of 5 underutilized Papilionoideae crops provide insights into root nodulation and disease resistanc.</title>
        <authorList>
            <person name="Jiang F."/>
        </authorList>
    </citation>
    <scope>NUCLEOTIDE SEQUENCE [LARGE SCALE GENOMIC DNA]</scope>
    <source>
        <strain evidence="2">LVBAO_FW01</strain>
        <tissue evidence="2">Leaves</tissue>
    </source>
</reference>
<dbReference type="InterPro" id="IPR035994">
    <property type="entry name" value="Nucleoside_phosphorylase_sf"/>
</dbReference>
<dbReference type="GO" id="GO:0009116">
    <property type="term" value="P:nucleoside metabolic process"/>
    <property type="evidence" value="ECO:0007669"/>
    <property type="project" value="InterPro"/>
</dbReference>
<accession>A0AAN9KNY1</accession>
<name>A0AAN9KNY1_CANGL</name>
<keyword evidence="3" id="KW-1185">Reference proteome</keyword>
<proteinExistence type="predicted"/>
<protein>
    <recommendedName>
        <fullName evidence="1">Nucleoside phosphorylase domain-containing protein</fullName>
    </recommendedName>
</protein>
<dbReference type="PANTHER" id="PTHR21234:SF19">
    <property type="entry name" value="BARK STORAGE PROTEIN B-LIKE"/>
    <property type="match status" value="1"/>
</dbReference>
<dbReference type="InterPro" id="IPR000845">
    <property type="entry name" value="Nucleoside_phosphorylase_d"/>
</dbReference>
<sequence length="186" mass="20863">MLQTSWLSRAASEDKAISKVLVQVQDSDPTNLIETLPDIIANHLNVTNTLRVNGVVIKAAVTTKLILSLFKVTGVVHYGTAGGVNSSLNNGDVVIPQYWAHLALWSWQLPLEANGDYTREFGFLNFANFTTSINDGSSYDNLLNNIWYQPEEIFPVDGTPEERQHAFWVPVNSQYFHISRKLEVGW</sequence>
<feature type="domain" description="Nucleoside phosphorylase" evidence="1">
    <location>
        <begin position="59"/>
        <end position="99"/>
    </location>
</feature>
<evidence type="ECO:0000313" key="3">
    <source>
        <dbReference type="Proteomes" id="UP001367508"/>
    </source>
</evidence>
<dbReference type="Gene3D" id="3.40.50.1580">
    <property type="entry name" value="Nucleoside phosphorylase domain"/>
    <property type="match status" value="1"/>
</dbReference>
<organism evidence="2 3">
    <name type="scientific">Canavalia gladiata</name>
    <name type="common">Sword bean</name>
    <name type="synonym">Dolichos gladiatus</name>
    <dbReference type="NCBI Taxonomy" id="3824"/>
    <lineage>
        <taxon>Eukaryota</taxon>
        <taxon>Viridiplantae</taxon>
        <taxon>Streptophyta</taxon>
        <taxon>Embryophyta</taxon>
        <taxon>Tracheophyta</taxon>
        <taxon>Spermatophyta</taxon>
        <taxon>Magnoliopsida</taxon>
        <taxon>eudicotyledons</taxon>
        <taxon>Gunneridae</taxon>
        <taxon>Pentapetalae</taxon>
        <taxon>rosids</taxon>
        <taxon>fabids</taxon>
        <taxon>Fabales</taxon>
        <taxon>Fabaceae</taxon>
        <taxon>Papilionoideae</taxon>
        <taxon>50 kb inversion clade</taxon>
        <taxon>NPAAA clade</taxon>
        <taxon>indigoferoid/millettioid clade</taxon>
        <taxon>Phaseoleae</taxon>
        <taxon>Canavalia</taxon>
    </lineage>
</organism>
<comment type="caution">
    <text evidence="2">The sequence shown here is derived from an EMBL/GenBank/DDBJ whole genome shotgun (WGS) entry which is preliminary data.</text>
</comment>
<dbReference type="Proteomes" id="UP001367508">
    <property type="component" value="Unassembled WGS sequence"/>
</dbReference>
<evidence type="ECO:0000313" key="2">
    <source>
        <dbReference type="EMBL" id="KAK7320789.1"/>
    </source>
</evidence>
<evidence type="ECO:0000259" key="1">
    <source>
        <dbReference type="Pfam" id="PF01048"/>
    </source>
</evidence>
<dbReference type="EMBL" id="JAYMYQ010000007">
    <property type="protein sequence ID" value="KAK7320789.1"/>
    <property type="molecule type" value="Genomic_DNA"/>
</dbReference>
<dbReference type="SUPFAM" id="SSF53167">
    <property type="entry name" value="Purine and uridine phosphorylases"/>
    <property type="match status" value="1"/>
</dbReference>
<dbReference type="PANTHER" id="PTHR21234">
    <property type="entry name" value="PURINE NUCLEOSIDE PHOSPHORYLASE"/>
    <property type="match status" value="1"/>
</dbReference>
<dbReference type="GO" id="GO:0003824">
    <property type="term" value="F:catalytic activity"/>
    <property type="evidence" value="ECO:0007669"/>
    <property type="project" value="InterPro"/>
</dbReference>
<gene>
    <name evidence="2" type="ORF">VNO77_30592</name>
</gene>
<dbReference type="Pfam" id="PF01048">
    <property type="entry name" value="PNP_UDP_1"/>
    <property type="match status" value="1"/>
</dbReference>